<protein>
    <submittedName>
        <fullName evidence="2">Uncharacterized protein</fullName>
    </submittedName>
</protein>
<reference evidence="2 3" key="1">
    <citation type="journal article" date="2019" name="Commun. Biol.">
        <title>The bagworm genome reveals a unique fibroin gene that provides high tensile strength.</title>
        <authorList>
            <person name="Kono N."/>
            <person name="Nakamura H."/>
            <person name="Ohtoshi R."/>
            <person name="Tomita M."/>
            <person name="Numata K."/>
            <person name="Arakawa K."/>
        </authorList>
    </citation>
    <scope>NUCLEOTIDE SEQUENCE [LARGE SCALE GENOMIC DNA]</scope>
</reference>
<gene>
    <name evidence="2" type="ORF">EVAR_103854_1</name>
</gene>
<evidence type="ECO:0000256" key="1">
    <source>
        <dbReference type="SAM" id="MobiDB-lite"/>
    </source>
</evidence>
<evidence type="ECO:0000313" key="2">
    <source>
        <dbReference type="EMBL" id="GBP97341.1"/>
    </source>
</evidence>
<organism evidence="2 3">
    <name type="scientific">Eumeta variegata</name>
    <name type="common">Bagworm moth</name>
    <name type="synonym">Eumeta japonica</name>
    <dbReference type="NCBI Taxonomy" id="151549"/>
    <lineage>
        <taxon>Eukaryota</taxon>
        <taxon>Metazoa</taxon>
        <taxon>Ecdysozoa</taxon>
        <taxon>Arthropoda</taxon>
        <taxon>Hexapoda</taxon>
        <taxon>Insecta</taxon>
        <taxon>Pterygota</taxon>
        <taxon>Neoptera</taxon>
        <taxon>Endopterygota</taxon>
        <taxon>Lepidoptera</taxon>
        <taxon>Glossata</taxon>
        <taxon>Ditrysia</taxon>
        <taxon>Tineoidea</taxon>
        <taxon>Psychidae</taxon>
        <taxon>Oiketicinae</taxon>
        <taxon>Eumeta</taxon>
    </lineage>
</organism>
<evidence type="ECO:0000313" key="3">
    <source>
        <dbReference type="Proteomes" id="UP000299102"/>
    </source>
</evidence>
<proteinExistence type="predicted"/>
<dbReference type="AlphaFoldDB" id="A0A4C2A903"/>
<accession>A0A4C2A903</accession>
<name>A0A4C2A903_EUMVA</name>
<comment type="caution">
    <text evidence="2">The sequence shown here is derived from an EMBL/GenBank/DDBJ whole genome shotgun (WGS) entry which is preliminary data.</text>
</comment>
<feature type="region of interest" description="Disordered" evidence="1">
    <location>
        <begin position="1"/>
        <end position="69"/>
    </location>
</feature>
<dbReference type="EMBL" id="BGZK01002917">
    <property type="protein sequence ID" value="GBP97341.1"/>
    <property type="molecule type" value="Genomic_DNA"/>
</dbReference>
<dbReference type="Proteomes" id="UP000299102">
    <property type="component" value="Unassembled WGS sequence"/>
</dbReference>
<keyword evidence="3" id="KW-1185">Reference proteome</keyword>
<feature type="region of interest" description="Disordered" evidence="1">
    <location>
        <begin position="120"/>
        <end position="159"/>
    </location>
</feature>
<sequence length="290" mass="30734">MADREESAIFTPRQSLCRTPPSGITILEDLPTGSAAGKRPRESPGEENPAAKPRLETEAMASDSCGARYGEKEELMHRCMTREGDLGTGGRPGSKLKIRRISAVPQAKLEAARASRAAEVSGGPEAVATAQPRSYASAPGYPDGTSRLTAETRRKDRCQSGQYAGPVISGALLESRSLLVSQGDLSVRPAAAHRPLEREADSGWELRLLIGLRQESVAPCLATGSLHLRATPTDRVSESRVCDSAHSVHVVCGYASSVLLLGETPPPACAAYFRPRSPCEVKAEVPPTGP</sequence>